<feature type="modified residue" description="N6-acetyllysine" evidence="6">
    <location>
        <position position="625"/>
    </location>
</feature>
<feature type="binding site" evidence="6">
    <location>
        <position position="555"/>
    </location>
    <ligand>
        <name>Mg(2+)</name>
        <dbReference type="ChEBI" id="CHEBI:18420"/>
    </ligand>
</feature>
<dbReference type="Pfam" id="PF00501">
    <property type="entry name" value="AMP-binding"/>
    <property type="match status" value="1"/>
</dbReference>
<evidence type="ECO:0000256" key="2">
    <source>
        <dbReference type="ARBA" id="ARBA00022598"/>
    </source>
</evidence>
<dbReference type="SUPFAM" id="SSF56801">
    <property type="entry name" value="Acetyl-CoA synthetase-like"/>
    <property type="match status" value="1"/>
</dbReference>
<dbReference type="Gene3D" id="3.40.50.12780">
    <property type="entry name" value="N-terminal domain of ligase-like"/>
    <property type="match status" value="1"/>
</dbReference>
<dbReference type="EC" id="6.2.1.1" evidence="6"/>
<evidence type="ECO:0000313" key="10">
    <source>
        <dbReference type="EMBL" id="AOZ07053.1"/>
    </source>
</evidence>
<feature type="binding site" evidence="6">
    <location>
        <position position="536"/>
    </location>
    <ligand>
        <name>CoA</name>
        <dbReference type="ChEBI" id="CHEBI:57287"/>
    </ligand>
</feature>
<keyword evidence="4 6" id="KW-0067">ATP-binding</keyword>
<dbReference type="InterPro" id="IPR032387">
    <property type="entry name" value="ACAS_N"/>
</dbReference>
<evidence type="ECO:0000259" key="9">
    <source>
        <dbReference type="Pfam" id="PF16177"/>
    </source>
</evidence>
<evidence type="ECO:0000256" key="6">
    <source>
        <dbReference type="HAMAP-Rule" id="MF_01123"/>
    </source>
</evidence>
<dbReference type="NCBIfam" id="NF001208">
    <property type="entry name" value="PRK00174.1"/>
    <property type="match status" value="1"/>
</dbReference>
<keyword evidence="11" id="KW-1185">Reference proteome</keyword>
<dbReference type="InterPro" id="IPR000873">
    <property type="entry name" value="AMP-dep_synth/lig_dom"/>
</dbReference>
<feature type="binding site" evidence="6">
    <location>
        <position position="550"/>
    </location>
    <ligand>
        <name>Mg(2+)</name>
        <dbReference type="ChEBI" id="CHEBI:18420"/>
    </ligand>
</feature>
<feature type="binding site" evidence="6">
    <location>
        <position position="528"/>
    </location>
    <ligand>
        <name>ATP</name>
        <dbReference type="ChEBI" id="CHEBI:30616"/>
    </ligand>
</feature>
<dbReference type="Gene3D" id="3.30.300.30">
    <property type="match status" value="1"/>
</dbReference>
<accession>A0ABM6F673</accession>
<organism evidence="10 11">
    <name type="scientific">Cupriavidus malaysiensis</name>
    <dbReference type="NCBI Taxonomy" id="367825"/>
    <lineage>
        <taxon>Bacteria</taxon>
        <taxon>Pseudomonadati</taxon>
        <taxon>Pseudomonadota</taxon>
        <taxon>Betaproteobacteria</taxon>
        <taxon>Burkholderiales</taxon>
        <taxon>Burkholderiaceae</taxon>
        <taxon>Cupriavidus</taxon>
    </lineage>
</organism>
<name>A0ABM6F673_9BURK</name>
<dbReference type="NCBIfam" id="TIGR02188">
    <property type="entry name" value="Ac_CoA_lig_AcsA"/>
    <property type="match status" value="1"/>
</dbReference>
<feature type="binding site" evidence="6">
    <location>
        <begin position="421"/>
        <end position="426"/>
    </location>
    <ligand>
        <name>ATP</name>
        <dbReference type="ChEBI" id="CHEBI:30616"/>
    </ligand>
</feature>
<proteinExistence type="inferred from homology"/>
<dbReference type="InterPro" id="IPR011904">
    <property type="entry name" value="Ac_CoA_lig"/>
</dbReference>
<dbReference type="InterPro" id="IPR042099">
    <property type="entry name" value="ANL_N_sf"/>
</dbReference>
<dbReference type="EMBL" id="CP017754">
    <property type="protein sequence ID" value="AOZ07053.1"/>
    <property type="molecule type" value="Genomic_DNA"/>
</dbReference>
<dbReference type="HAMAP" id="MF_01123">
    <property type="entry name" value="Ac_CoA_synth"/>
    <property type="match status" value="1"/>
</dbReference>
<feature type="binding site" evidence="6">
    <location>
        <begin position="397"/>
        <end position="399"/>
    </location>
    <ligand>
        <name>ATP</name>
        <dbReference type="ChEBI" id="CHEBI:30616"/>
    </ligand>
</feature>
<feature type="domain" description="AMP-binding enzyme C-terminal" evidence="8">
    <location>
        <begin position="544"/>
        <end position="625"/>
    </location>
</feature>
<comment type="function">
    <text evidence="6">Catalyzes the conversion of acetate into acetyl-CoA (AcCoA), an essential intermediate at the junction of anabolic and catabolic pathways. AcsA undergoes a two-step reaction. In the first half reaction, AcsA combines acetate with ATP to form acetyl-adenylate (AcAMP) intermediate. In the second half reaction, it can then transfer the acetyl group from AcAMP to the sulfhydryl group of CoA, forming the product AcCoA.</text>
</comment>
<feature type="binding site" evidence="6">
    <location>
        <position position="539"/>
    </location>
    <ligand>
        <name>ATP</name>
        <dbReference type="ChEBI" id="CHEBI:30616"/>
    </ligand>
</feature>
<evidence type="ECO:0000256" key="3">
    <source>
        <dbReference type="ARBA" id="ARBA00022741"/>
    </source>
</evidence>
<dbReference type="InterPro" id="IPR020845">
    <property type="entry name" value="AMP-binding_CS"/>
</dbReference>
<comment type="PTM">
    <text evidence="6">Acetylated. Deacetylation by the SIR2-homolog deacetylase activates the enzyme.</text>
</comment>
<comment type="catalytic activity">
    <reaction evidence="6">
        <text>acetate + ATP + CoA = acetyl-CoA + AMP + diphosphate</text>
        <dbReference type="Rhea" id="RHEA:23176"/>
        <dbReference type="ChEBI" id="CHEBI:30089"/>
        <dbReference type="ChEBI" id="CHEBI:30616"/>
        <dbReference type="ChEBI" id="CHEBI:33019"/>
        <dbReference type="ChEBI" id="CHEBI:57287"/>
        <dbReference type="ChEBI" id="CHEBI:57288"/>
        <dbReference type="ChEBI" id="CHEBI:456215"/>
        <dbReference type="EC" id="6.2.1.1"/>
    </reaction>
</comment>
<dbReference type="InterPro" id="IPR025110">
    <property type="entry name" value="AMP-bd_C"/>
</dbReference>
<keyword evidence="5 6" id="KW-0007">Acetylation</keyword>
<dbReference type="Pfam" id="PF16177">
    <property type="entry name" value="ACAS_N"/>
    <property type="match status" value="1"/>
</dbReference>
<keyword evidence="3 6" id="KW-0547">Nucleotide-binding</keyword>
<dbReference type="Pfam" id="PF13193">
    <property type="entry name" value="AMP-binding_C"/>
    <property type="match status" value="1"/>
</dbReference>
<evidence type="ECO:0000259" key="8">
    <source>
        <dbReference type="Pfam" id="PF13193"/>
    </source>
</evidence>
<evidence type="ECO:0000313" key="11">
    <source>
        <dbReference type="Proteomes" id="UP000177515"/>
    </source>
</evidence>
<evidence type="ECO:0000259" key="7">
    <source>
        <dbReference type="Pfam" id="PF00501"/>
    </source>
</evidence>
<comment type="cofactor">
    <cofactor evidence="6">
        <name>Mg(2+)</name>
        <dbReference type="ChEBI" id="CHEBI:18420"/>
    </cofactor>
</comment>
<protein>
    <recommendedName>
        <fullName evidence="6">Acetyl-coenzyme A synthetase</fullName>
        <shortName evidence="6">AcCoA synthetase</shortName>
        <shortName evidence="6">Acs</shortName>
        <ecNumber evidence="6">6.2.1.1</ecNumber>
    </recommendedName>
    <alternativeName>
        <fullName evidence="6">Acetate--CoA ligase</fullName>
    </alternativeName>
    <alternativeName>
        <fullName evidence="6">Acyl-activating enzyme</fullName>
    </alternativeName>
</protein>
<feature type="binding site" evidence="6">
    <location>
        <begin position="197"/>
        <end position="200"/>
    </location>
    <ligand>
        <name>CoA</name>
        <dbReference type="ChEBI" id="CHEBI:57287"/>
    </ligand>
</feature>
<evidence type="ECO:0000256" key="5">
    <source>
        <dbReference type="ARBA" id="ARBA00022990"/>
    </source>
</evidence>
<keyword evidence="6" id="KW-0460">Magnesium</keyword>
<keyword evidence="2 6" id="KW-0436">Ligase</keyword>
<gene>
    <name evidence="6" type="primary">acsA</name>
    <name evidence="10" type="ORF">BKK80_15405</name>
</gene>
<feature type="binding site" evidence="6">
    <location>
        <position position="512"/>
    </location>
    <ligand>
        <name>ATP</name>
        <dbReference type="ChEBI" id="CHEBI:30616"/>
    </ligand>
</feature>
<reference evidence="10 11" key="1">
    <citation type="submission" date="2016-10" db="EMBL/GenBank/DDBJ databases">
        <title>Complete genome sequences of three Cupriavidus strains isolated from various Malaysian environments.</title>
        <authorList>
            <person name="Abdullah A.A.-A."/>
            <person name="Shafie N.A.H."/>
            <person name="Lau N.S."/>
        </authorList>
    </citation>
    <scope>NUCLEOTIDE SEQUENCE [LARGE SCALE GENOMIC DNA]</scope>
    <source>
        <strain evidence="10 11">USMAA1020</strain>
    </source>
</reference>
<evidence type="ECO:0000256" key="4">
    <source>
        <dbReference type="ARBA" id="ARBA00022840"/>
    </source>
</evidence>
<comment type="caution">
    <text evidence="6">Lacks conserved residue(s) required for the propagation of feature annotation.</text>
</comment>
<comment type="similarity">
    <text evidence="1 6">Belongs to the ATP-dependent AMP-binding enzyme family.</text>
</comment>
<dbReference type="GO" id="GO:0016874">
    <property type="term" value="F:ligase activity"/>
    <property type="evidence" value="ECO:0007669"/>
    <property type="project" value="UniProtKB-KW"/>
</dbReference>
<feature type="domain" description="AMP-dependent synthetase/ligase" evidence="7">
    <location>
        <begin position="94"/>
        <end position="480"/>
    </location>
</feature>
<sequence>MSAIESVMQEHRVFNPPASFVEQAAISGMEAYQALCDEAERDYEGFWARHARELLHWNQPFTKVLDESDAPFYKWFEDGQLNASYNCLERNLENGNADKIAIVFEADDGTVTRVSYRELHARVCRFANGLKSLGIAKGDRVVIYMPMSIEGVVAMQACARIGATHSVVFGGFSAKSLQERLVDVGAVALITADEQMRGGKALPLKAIADEALALGGCEAVKNVIVYRRTGGKVSWSEGRDRSMEDVSAGQADTCEAVPVDAEHPLFVLYTSGSTGKPKGVQHSTGGYLLWALMTMRWTFDVKPDDLFWCTADIGWITGHTYIAYGPLAAGATQLMFEGVPTYPNAGRFWDMIQRHKVSIFYTAPTAIRSLIKAADADEKIHPRQYDLSSLRLLGTVGEPINPEAWMWYYQNIGGERCPIVDTFWQTETGGHVITPLPGATPLVPGSCTLPLPGIMAAVVDETGNDVPNGHGGILVIKRPWPSMIRTIWGDPERFKKSYFPEELGGRLYLAGDGSIRDKDTGYFTIMGRIDDVLNVSGHRMGTMEIESALVANPLVAEAAVVGRPDDTTGEAICAFVVLKRARPDGAEAEQIAAELRNWVGKEIGPIAKPKDIRFGDNLPKTRSGKIMRRLLRSLAKGEEITQDTSTLENPQILDQLKQAR</sequence>
<feature type="binding site" evidence="6">
    <location>
        <position position="317"/>
    </location>
    <ligand>
        <name>CoA</name>
        <dbReference type="ChEBI" id="CHEBI:57287"/>
    </ligand>
</feature>
<dbReference type="InterPro" id="IPR045851">
    <property type="entry name" value="AMP-bd_C_sf"/>
</dbReference>
<keyword evidence="6" id="KW-0479">Metal-binding</keyword>
<dbReference type="Proteomes" id="UP000177515">
    <property type="component" value="Chromosome 1"/>
</dbReference>
<feature type="domain" description="Acetyl-coenzyme A synthetase N-terminal" evidence="9">
    <location>
        <begin position="32"/>
        <end position="87"/>
    </location>
</feature>
<dbReference type="RefSeq" id="WP_071014200.1">
    <property type="nucleotide sequence ID" value="NZ_CP017754.1"/>
</dbReference>
<dbReference type="PANTHER" id="PTHR24095">
    <property type="entry name" value="ACETYL-COENZYME A SYNTHETASE"/>
    <property type="match status" value="1"/>
</dbReference>
<dbReference type="PANTHER" id="PTHR24095:SF14">
    <property type="entry name" value="ACETYL-COENZYME A SYNTHETASE 1"/>
    <property type="match status" value="1"/>
</dbReference>
<dbReference type="CDD" id="cd05966">
    <property type="entry name" value="ACS"/>
    <property type="match status" value="1"/>
</dbReference>
<dbReference type="PROSITE" id="PS00455">
    <property type="entry name" value="AMP_BINDING"/>
    <property type="match status" value="1"/>
</dbReference>
<evidence type="ECO:0000256" key="1">
    <source>
        <dbReference type="ARBA" id="ARBA00006432"/>
    </source>
</evidence>